<sequence>MSQLVLISHGTFSEHLKQSTEMIMGPQSNIHSVCLLPAEGPKEFQEKLESVLHNLDDFTIFCDLAGGTPCNVATQLLMTGWSFELYSGMNMPMIISYINGEMIGSKGDIVEESKAGISLINDRLAAMTDDEDEDE</sequence>
<feature type="domain" description="PTS EIIA type-4" evidence="8">
    <location>
        <begin position="1"/>
        <end position="117"/>
    </location>
</feature>
<evidence type="ECO:0000256" key="6">
    <source>
        <dbReference type="ARBA" id="ARBA00022683"/>
    </source>
</evidence>
<dbReference type="InterPro" id="IPR051471">
    <property type="entry name" value="Bacterial_PTS_sugar_comp"/>
</dbReference>
<dbReference type="GO" id="GO:0005737">
    <property type="term" value="C:cytoplasm"/>
    <property type="evidence" value="ECO:0007669"/>
    <property type="project" value="UniProtKB-SubCell"/>
</dbReference>
<reference evidence="9" key="2">
    <citation type="journal article" date="2021" name="PeerJ">
        <title>Extensive microbial diversity within the chicken gut microbiome revealed by metagenomics and culture.</title>
        <authorList>
            <person name="Gilroy R."/>
            <person name="Ravi A."/>
            <person name="Getino M."/>
            <person name="Pursley I."/>
            <person name="Horton D.L."/>
            <person name="Alikhan N.F."/>
            <person name="Baker D."/>
            <person name="Gharbi K."/>
            <person name="Hall N."/>
            <person name="Watson M."/>
            <person name="Adriaenssens E.M."/>
            <person name="Foster-Nyarko E."/>
            <person name="Jarju S."/>
            <person name="Secka A."/>
            <person name="Antonio M."/>
            <person name="Oren A."/>
            <person name="Chaudhuri R.R."/>
            <person name="La Ragione R."/>
            <person name="Hildebrand F."/>
            <person name="Pallen M.J."/>
        </authorList>
    </citation>
    <scope>NUCLEOTIDE SEQUENCE</scope>
    <source>
        <strain evidence="9">150</strain>
    </source>
</reference>
<dbReference type="Pfam" id="PF03610">
    <property type="entry name" value="EIIA-man"/>
    <property type="match status" value="1"/>
</dbReference>
<dbReference type="SUPFAM" id="SSF53062">
    <property type="entry name" value="PTS system fructose IIA component-like"/>
    <property type="match status" value="1"/>
</dbReference>
<dbReference type="GO" id="GO:0016020">
    <property type="term" value="C:membrane"/>
    <property type="evidence" value="ECO:0007669"/>
    <property type="project" value="InterPro"/>
</dbReference>
<dbReference type="AlphaFoldDB" id="A0A1L8QTT5"/>
<dbReference type="EMBL" id="JXKD01000005">
    <property type="protein sequence ID" value="OJG10928.1"/>
    <property type="molecule type" value="Genomic_DNA"/>
</dbReference>
<dbReference type="RefSeq" id="WP_071874515.1">
    <property type="nucleotide sequence ID" value="NZ_JBHSHF010000019.1"/>
</dbReference>
<evidence type="ECO:0000313" key="11">
    <source>
        <dbReference type="Proteomes" id="UP000182149"/>
    </source>
</evidence>
<keyword evidence="4 9" id="KW-0762">Sugar transport</keyword>
<dbReference type="Proteomes" id="UP000813384">
    <property type="component" value="Unassembled WGS sequence"/>
</dbReference>
<keyword evidence="2" id="KW-0813">Transport</keyword>
<protein>
    <submittedName>
        <fullName evidence="10">PTS fructose transporter subunit IIA</fullName>
    </submittedName>
    <submittedName>
        <fullName evidence="9">PTS sugar transporter subunit IIA</fullName>
    </submittedName>
</protein>
<evidence type="ECO:0000313" key="10">
    <source>
        <dbReference type="EMBL" id="OJG10928.1"/>
    </source>
</evidence>
<dbReference type="Gene3D" id="3.40.50.510">
    <property type="entry name" value="Phosphotransferase system, mannose-type IIA component"/>
    <property type="match status" value="1"/>
</dbReference>
<dbReference type="CDD" id="cd00006">
    <property type="entry name" value="PTS_IIA_man"/>
    <property type="match status" value="1"/>
</dbReference>
<proteinExistence type="predicted"/>
<dbReference type="Proteomes" id="UP000182149">
    <property type="component" value="Unassembled WGS sequence"/>
</dbReference>
<dbReference type="InterPro" id="IPR033887">
    <property type="entry name" value="PTS_IIA_man"/>
</dbReference>
<dbReference type="PANTHER" id="PTHR33799">
    <property type="entry name" value="PTS PERMEASE-RELATED-RELATED"/>
    <property type="match status" value="1"/>
</dbReference>
<keyword evidence="6" id="KW-0598">Phosphotransferase system</keyword>
<evidence type="ECO:0000259" key="8">
    <source>
        <dbReference type="PROSITE" id="PS51096"/>
    </source>
</evidence>
<keyword evidence="5" id="KW-0808">Transferase</keyword>
<evidence type="ECO:0000313" key="9">
    <source>
        <dbReference type="EMBL" id="MCC9273364.1"/>
    </source>
</evidence>
<keyword evidence="3" id="KW-0963">Cytoplasm</keyword>
<dbReference type="InterPro" id="IPR004701">
    <property type="entry name" value="PTS_EIIA_man-typ"/>
</dbReference>
<evidence type="ECO:0000256" key="3">
    <source>
        <dbReference type="ARBA" id="ARBA00022490"/>
    </source>
</evidence>
<dbReference type="OrthoDB" id="6623712at2"/>
<keyword evidence="7" id="KW-0418">Kinase</keyword>
<comment type="subcellular location">
    <subcellularLocation>
        <location evidence="1">Cytoplasm</location>
    </subcellularLocation>
</comment>
<comment type="caution">
    <text evidence="10">The sequence shown here is derived from an EMBL/GenBank/DDBJ whole genome shotgun (WGS) entry which is preliminary data.</text>
</comment>
<evidence type="ECO:0000256" key="7">
    <source>
        <dbReference type="ARBA" id="ARBA00022777"/>
    </source>
</evidence>
<name>A0A1L8QTT5_9ENTE</name>
<accession>A0A1L8QTT5</accession>
<evidence type="ECO:0000256" key="5">
    <source>
        <dbReference type="ARBA" id="ARBA00022679"/>
    </source>
</evidence>
<dbReference type="EMBL" id="JAJJVO010000056">
    <property type="protein sequence ID" value="MCC9273364.1"/>
    <property type="molecule type" value="Genomic_DNA"/>
</dbReference>
<evidence type="ECO:0000256" key="1">
    <source>
        <dbReference type="ARBA" id="ARBA00004496"/>
    </source>
</evidence>
<gene>
    <name evidence="9" type="ORF">K8V42_03630</name>
    <name evidence="10" type="ORF">RU93_GL001801</name>
</gene>
<keyword evidence="11" id="KW-1185">Reference proteome</keyword>
<reference evidence="10 11" key="1">
    <citation type="submission" date="2014-12" db="EMBL/GenBank/DDBJ databases">
        <title>Draft genome sequences of 29 type strains of Enterococci.</title>
        <authorList>
            <person name="Zhong Z."/>
            <person name="Sun Z."/>
            <person name="Liu W."/>
            <person name="Zhang W."/>
            <person name="Zhang H."/>
        </authorList>
    </citation>
    <scope>NUCLEOTIDE SEQUENCE [LARGE SCALE GENOMIC DNA]</scope>
    <source>
        <strain evidence="10 11">DSM 17690</strain>
    </source>
</reference>
<evidence type="ECO:0000256" key="4">
    <source>
        <dbReference type="ARBA" id="ARBA00022597"/>
    </source>
</evidence>
<dbReference type="InterPro" id="IPR036662">
    <property type="entry name" value="PTS_EIIA_man-typ_sf"/>
</dbReference>
<dbReference type="GO" id="GO:0016301">
    <property type="term" value="F:kinase activity"/>
    <property type="evidence" value="ECO:0007669"/>
    <property type="project" value="UniProtKB-KW"/>
</dbReference>
<evidence type="ECO:0000256" key="2">
    <source>
        <dbReference type="ARBA" id="ARBA00022448"/>
    </source>
</evidence>
<dbReference type="STRING" id="328396.RU93_GL001801"/>
<reference evidence="9" key="3">
    <citation type="submission" date="2021-11" db="EMBL/GenBank/DDBJ databases">
        <authorList>
            <person name="Gilroy R."/>
        </authorList>
    </citation>
    <scope>NUCLEOTIDE SEQUENCE</scope>
    <source>
        <strain evidence="9">150</strain>
    </source>
</reference>
<dbReference type="PANTHER" id="PTHR33799:SF1">
    <property type="entry name" value="PTS SYSTEM MANNOSE-SPECIFIC EIIAB COMPONENT-RELATED"/>
    <property type="match status" value="1"/>
</dbReference>
<dbReference type="GO" id="GO:0009401">
    <property type="term" value="P:phosphoenolpyruvate-dependent sugar phosphotransferase system"/>
    <property type="evidence" value="ECO:0007669"/>
    <property type="project" value="UniProtKB-KW"/>
</dbReference>
<dbReference type="PROSITE" id="PS51096">
    <property type="entry name" value="PTS_EIIA_TYPE_4"/>
    <property type="match status" value="1"/>
</dbReference>
<organism evidence="10 11">
    <name type="scientific">Enterococcus aquimarinus</name>
    <dbReference type="NCBI Taxonomy" id="328396"/>
    <lineage>
        <taxon>Bacteria</taxon>
        <taxon>Bacillati</taxon>
        <taxon>Bacillota</taxon>
        <taxon>Bacilli</taxon>
        <taxon>Lactobacillales</taxon>
        <taxon>Enterococcaceae</taxon>
        <taxon>Enterococcus</taxon>
    </lineage>
</organism>